<keyword evidence="3" id="KW-0804">Transcription</keyword>
<dbReference type="Gene3D" id="1.25.40.10">
    <property type="entry name" value="Tetratricopeptide repeat domain"/>
    <property type="match status" value="1"/>
</dbReference>
<dbReference type="InterPro" id="IPR011990">
    <property type="entry name" value="TPR-like_helical_dom_sf"/>
</dbReference>
<dbReference type="Gene3D" id="3.40.50.300">
    <property type="entry name" value="P-loop containing nucleotide triphosphate hydrolases"/>
    <property type="match status" value="1"/>
</dbReference>
<dbReference type="InterPro" id="IPR046738">
    <property type="entry name" value="DUF6788"/>
</dbReference>
<dbReference type="PROSITE" id="PS00622">
    <property type="entry name" value="HTH_LUXR_1"/>
    <property type="match status" value="1"/>
</dbReference>
<gene>
    <name evidence="5" type="ORF">KTC_01980</name>
</gene>
<evidence type="ECO:0000256" key="3">
    <source>
        <dbReference type="ARBA" id="ARBA00023163"/>
    </source>
</evidence>
<reference evidence="5" key="1">
    <citation type="submission" date="2018-12" db="EMBL/GenBank/DDBJ databases">
        <title>Novel natural products biosynthetic potential of the class Ktedonobacteria.</title>
        <authorList>
            <person name="Zheng Y."/>
            <person name="Saitou A."/>
            <person name="Wang C.M."/>
            <person name="Toyoda A."/>
            <person name="Minakuchi Y."/>
            <person name="Sekiguchi Y."/>
            <person name="Ueda K."/>
            <person name="Takano H."/>
            <person name="Sakai Y."/>
            <person name="Yokota A."/>
            <person name="Yabe S."/>
        </authorList>
    </citation>
    <scope>NUCLEOTIDE SEQUENCE</scope>
    <source>
        <strain evidence="5">COM3</strain>
    </source>
</reference>
<dbReference type="SMART" id="SM00421">
    <property type="entry name" value="HTH_LUXR"/>
    <property type="match status" value="1"/>
</dbReference>
<dbReference type="SUPFAM" id="SSF46894">
    <property type="entry name" value="C-terminal effector domain of the bipartite response regulators"/>
    <property type="match status" value="1"/>
</dbReference>
<dbReference type="PANTHER" id="PTHR44688:SF16">
    <property type="entry name" value="DNA-BINDING TRANSCRIPTIONAL ACTIVATOR DEVR_DOSR"/>
    <property type="match status" value="1"/>
</dbReference>
<evidence type="ECO:0000256" key="2">
    <source>
        <dbReference type="ARBA" id="ARBA00023125"/>
    </source>
</evidence>
<dbReference type="SUPFAM" id="SSF52540">
    <property type="entry name" value="P-loop containing nucleoside triphosphate hydrolases"/>
    <property type="match status" value="1"/>
</dbReference>
<dbReference type="Pfam" id="PF17874">
    <property type="entry name" value="TPR_MalT"/>
    <property type="match status" value="1"/>
</dbReference>
<protein>
    <recommendedName>
        <fullName evidence="4">HTH luxR-type domain-containing protein</fullName>
    </recommendedName>
</protein>
<dbReference type="InterPro" id="IPR036388">
    <property type="entry name" value="WH-like_DNA-bd_sf"/>
</dbReference>
<dbReference type="InterPro" id="IPR016032">
    <property type="entry name" value="Sig_transdc_resp-reg_C-effctor"/>
</dbReference>
<dbReference type="AlphaFoldDB" id="A0A455SAG5"/>
<organism evidence="5">
    <name type="scientific">Thermosporothrix sp. COM3</name>
    <dbReference type="NCBI Taxonomy" id="2490863"/>
    <lineage>
        <taxon>Bacteria</taxon>
        <taxon>Bacillati</taxon>
        <taxon>Chloroflexota</taxon>
        <taxon>Ktedonobacteria</taxon>
        <taxon>Ktedonobacterales</taxon>
        <taxon>Thermosporotrichaceae</taxon>
        <taxon>Thermosporothrix</taxon>
    </lineage>
</organism>
<accession>A0A455SAG5</accession>
<dbReference type="Pfam" id="PF20586">
    <property type="entry name" value="DUF6788"/>
    <property type="match status" value="1"/>
</dbReference>
<dbReference type="InterPro" id="IPR000792">
    <property type="entry name" value="Tscrpt_reg_LuxR_C"/>
</dbReference>
<dbReference type="EMBL" id="AP019376">
    <property type="protein sequence ID" value="BBH85447.1"/>
    <property type="molecule type" value="Genomic_DNA"/>
</dbReference>
<dbReference type="InterPro" id="IPR041617">
    <property type="entry name" value="TPR_MalT"/>
</dbReference>
<name>A0A455SAG5_9CHLR</name>
<keyword evidence="2" id="KW-0238">DNA-binding</keyword>
<dbReference type="InterPro" id="IPR027417">
    <property type="entry name" value="P-loop_NTPase"/>
</dbReference>
<dbReference type="PROSITE" id="PS50043">
    <property type="entry name" value="HTH_LUXR_2"/>
    <property type="match status" value="1"/>
</dbReference>
<evidence type="ECO:0000256" key="1">
    <source>
        <dbReference type="ARBA" id="ARBA00023015"/>
    </source>
</evidence>
<feature type="domain" description="HTH luxR-type" evidence="4">
    <location>
        <begin position="954"/>
        <end position="1019"/>
    </location>
</feature>
<dbReference type="GO" id="GO:0003677">
    <property type="term" value="F:DNA binding"/>
    <property type="evidence" value="ECO:0007669"/>
    <property type="project" value="UniProtKB-KW"/>
</dbReference>
<dbReference type="Gene3D" id="1.10.10.10">
    <property type="entry name" value="Winged helix-like DNA-binding domain superfamily/Winged helix DNA-binding domain"/>
    <property type="match status" value="1"/>
</dbReference>
<dbReference type="Pfam" id="PF25873">
    <property type="entry name" value="WHD_MalT"/>
    <property type="match status" value="1"/>
</dbReference>
<dbReference type="PANTHER" id="PTHR44688">
    <property type="entry name" value="DNA-BINDING TRANSCRIPTIONAL ACTIVATOR DEVR_DOSR"/>
    <property type="match status" value="1"/>
</dbReference>
<dbReference type="PRINTS" id="PR00038">
    <property type="entry name" value="HTHLUXR"/>
</dbReference>
<evidence type="ECO:0000259" key="4">
    <source>
        <dbReference type="PROSITE" id="PS50043"/>
    </source>
</evidence>
<keyword evidence="1" id="KW-0805">Transcription regulation</keyword>
<dbReference type="Pfam" id="PF00196">
    <property type="entry name" value="GerE"/>
    <property type="match status" value="1"/>
</dbReference>
<proteinExistence type="predicted"/>
<dbReference type="SUPFAM" id="SSF48452">
    <property type="entry name" value="TPR-like"/>
    <property type="match status" value="1"/>
</dbReference>
<dbReference type="InterPro" id="IPR059106">
    <property type="entry name" value="WHD_MalT"/>
</dbReference>
<dbReference type="GO" id="GO:0006355">
    <property type="term" value="P:regulation of DNA-templated transcription"/>
    <property type="evidence" value="ECO:0007669"/>
    <property type="project" value="InterPro"/>
</dbReference>
<dbReference type="CDD" id="cd06170">
    <property type="entry name" value="LuxR_C_like"/>
    <property type="match status" value="1"/>
</dbReference>
<sequence length="1022" mass="115933">MFEGIMPRYIEYRLHWSPIEKRYLFTCDGKPIEQDFNDPEWLDQLSSFSFRSRTGTSCTVRKERVQRGGYYWYAYQRHAGKMVKRYLGKSTDMTLQRLEQVASALNEQTDKKTQETHALLATKVQLPRLPLQHVARPHLVQALEQGAHGVFTLLSAPAGFGKTTLLTEWAMATRYVVGWLSLEAEDNEPLRFLSYLVTALRRVNRRLRAIHTTDEQHCEEAMCQLVNELTETLDAETVLVLDDYHVITNDKVHQLMRFLLAHQPPRLHLMLGARVDPPFALARLRAKGQLTELRTDALRFDVQEVTALGQGVGLVLSTEEAHLLEQRTEGWGAGVQLLLLALRGQKDAISFLQTFRGSHRFLLDYISEEILAQQTPEMQRFLLRTSILEQMTGSLCEAVTGLPDGQGSLEALRQANLFVSVLDEGAVWYRYHALFAEVLRARLHSKEPEVLPELYRKASDWYEQQGLLEEACDYAFLAGDLSRAAELVAKVLPAMVELGRIQQLKRWLSQLPMSIITSSPQLYVTMPWITSFNDESRDLEQDLEWMERYAQEQQRKGVSWAEAQSVFALFRVTTALSQNKPLQAFNQIQTVLRLLAQRKTALSALLLRCSRVFLSLVYGTRGDLATAEKILQELGGATKEEQFSLLRLAPPFLLGELYRAQGKLHKAWSLYESLFQTFRERLHDPPSIPLFLFGFLLLRRASLLYERNHIEEAAEAMQQVMEVFVRTVPEVMPRKAQAFLLSLGLWAKARVELAQGQTEAAFSFLRLVREQSETDAYSVQLPAKKQVAVDMAALIARMALLCGELDEAIYRVQFFSGRFDTAPMNLVESLNMFGALTLARILIAQRTEETLTQAITLLTNWQACAERLAFQSWSIEVRMLLALAHQARGDTEEALTTLGAVLAEAEPEGYVRLFVDEGQPMASLLARVGPWTTASAGYIQRLQAAVHLHAEKEVLPLVEPLSEREREVLALLTTGASNQQIAEHLVISPHTVKQHVKHILGKLAVTNRMQAVVRARELHLIS</sequence>
<evidence type="ECO:0000313" key="5">
    <source>
        <dbReference type="EMBL" id="BBH85447.1"/>
    </source>
</evidence>